<proteinExistence type="inferred from homology"/>
<comment type="caution">
    <text evidence="7">The sequence shown here is derived from an EMBL/GenBank/DDBJ whole genome shotgun (WGS) entry which is preliminary data.</text>
</comment>
<reference evidence="7 8" key="1">
    <citation type="submission" date="2020-04" db="EMBL/GenBank/DDBJ databases">
        <title>Perkinsus olseni comparative genomics.</title>
        <authorList>
            <person name="Bogema D.R."/>
        </authorList>
    </citation>
    <scope>NUCLEOTIDE SEQUENCE [LARGE SCALE GENOMIC DNA]</scope>
    <source>
        <strain evidence="7 8">ATCC PRA-207</strain>
    </source>
</reference>
<dbReference type="GO" id="GO:0004563">
    <property type="term" value="F:beta-N-acetylhexosaminidase activity"/>
    <property type="evidence" value="ECO:0007669"/>
    <property type="project" value="UniProtKB-EC"/>
</dbReference>
<keyword evidence="8" id="KW-1185">Reference proteome</keyword>
<sequence length="434" mass="48948">SGDEYGSYFIFKLQANGGPVVQEDLDFVLNTFTDGIQIPTPSRPVAVSVEYHVGLVDEAYELACTPQLCHLKFSTISGFFYGMLTAFQISHNHADGLTSIINTGFNITDYPSFPHRGMLIDTGRRYLPVDLIKKNLRTMAWVKMNVLHWHISDDISFSVQLENYSRGDTLFVRPPLGGALRKDTHLVRGGGVRKLSDMTAMYTAGEVREVVEYANKLNIKVIPEIDVPAHTTSWIRGYPFLTGEADYWMDPISERTSTMAVDVISEVVELFYRGQGRVNNGNKVMSFFTGERVVHLGGDEVGDAWNTPALEQWTRDHGKFHNRTDLVDYWISHTIAEVKRRTGARVILWNDFLDDHTTQADTIDAWQIWRYNTSQTLDMAESGKFGGLIYSSAFFLDLLGDDWATFYDVPLKRDGAGVIKGGEACMWGSYWGTE</sequence>
<organism evidence="7 8">
    <name type="scientific">Perkinsus olseni</name>
    <name type="common">Perkinsus atlanticus</name>
    <dbReference type="NCBI Taxonomy" id="32597"/>
    <lineage>
        <taxon>Eukaryota</taxon>
        <taxon>Sar</taxon>
        <taxon>Alveolata</taxon>
        <taxon>Perkinsozoa</taxon>
        <taxon>Perkinsea</taxon>
        <taxon>Perkinsida</taxon>
        <taxon>Perkinsidae</taxon>
        <taxon>Perkinsus</taxon>
    </lineage>
</organism>
<dbReference type="GO" id="GO:0016020">
    <property type="term" value="C:membrane"/>
    <property type="evidence" value="ECO:0007669"/>
    <property type="project" value="TreeGrafter"/>
</dbReference>
<dbReference type="Gene3D" id="3.30.379.10">
    <property type="entry name" value="Chitobiase/beta-hexosaminidase domain 2-like"/>
    <property type="match status" value="1"/>
</dbReference>
<evidence type="ECO:0000313" key="7">
    <source>
        <dbReference type="EMBL" id="KAF4756465.1"/>
    </source>
</evidence>
<evidence type="ECO:0000313" key="8">
    <source>
        <dbReference type="Proteomes" id="UP000553632"/>
    </source>
</evidence>
<keyword evidence="4" id="KW-0378">Hydrolase</keyword>
<protein>
    <recommendedName>
        <fullName evidence="3">beta-N-acetylhexosaminidase</fullName>
        <ecNumber evidence="3">3.2.1.52</ecNumber>
    </recommendedName>
</protein>
<dbReference type="GO" id="GO:0005975">
    <property type="term" value="P:carbohydrate metabolic process"/>
    <property type="evidence" value="ECO:0007669"/>
    <property type="project" value="InterPro"/>
</dbReference>
<comment type="similarity">
    <text evidence="2">Belongs to the glycosyl hydrolase 20 family.</text>
</comment>
<dbReference type="InterPro" id="IPR017853">
    <property type="entry name" value="GH"/>
</dbReference>
<evidence type="ECO:0000256" key="3">
    <source>
        <dbReference type="ARBA" id="ARBA00012663"/>
    </source>
</evidence>
<evidence type="ECO:0000256" key="1">
    <source>
        <dbReference type="ARBA" id="ARBA00001231"/>
    </source>
</evidence>
<dbReference type="Proteomes" id="UP000553632">
    <property type="component" value="Unassembled WGS sequence"/>
</dbReference>
<name>A0A7J6UGW9_PEROL</name>
<dbReference type="Pfam" id="PF00728">
    <property type="entry name" value="Glyco_hydro_20"/>
    <property type="match status" value="1"/>
</dbReference>
<evidence type="ECO:0000256" key="5">
    <source>
        <dbReference type="PIRSR" id="PIRSR625705-1"/>
    </source>
</evidence>
<accession>A0A7J6UGW9</accession>
<feature type="active site" description="Proton donor" evidence="5">
    <location>
        <position position="300"/>
    </location>
</feature>
<dbReference type="InterPro" id="IPR025705">
    <property type="entry name" value="Beta_hexosaminidase_sua/sub"/>
</dbReference>
<evidence type="ECO:0000256" key="2">
    <source>
        <dbReference type="ARBA" id="ARBA00006285"/>
    </source>
</evidence>
<feature type="domain" description="Glycoside hydrolase family 20 catalytic" evidence="6">
    <location>
        <begin position="113"/>
        <end position="404"/>
    </location>
</feature>
<dbReference type="PANTHER" id="PTHR22600">
    <property type="entry name" value="BETA-HEXOSAMINIDASE"/>
    <property type="match status" value="1"/>
</dbReference>
<dbReference type="AlphaFoldDB" id="A0A7J6UGW9"/>
<dbReference type="InterPro" id="IPR029018">
    <property type="entry name" value="Hex-like_dom2"/>
</dbReference>
<evidence type="ECO:0000256" key="4">
    <source>
        <dbReference type="ARBA" id="ARBA00022801"/>
    </source>
</evidence>
<feature type="non-terminal residue" evidence="7">
    <location>
        <position position="1"/>
    </location>
</feature>
<dbReference type="Gene3D" id="3.20.20.80">
    <property type="entry name" value="Glycosidases"/>
    <property type="match status" value="1"/>
</dbReference>
<gene>
    <name evidence="7" type="ORF">FOZ63_026641</name>
</gene>
<comment type="catalytic activity">
    <reaction evidence="1">
        <text>Hydrolysis of terminal non-reducing N-acetyl-D-hexosamine residues in N-acetyl-beta-D-hexosaminides.</text>
        <dbReference type="EC" id="3.2.1.52"/>
    </reaction>
</comment>
<dbReference type="PRINTS" id="PR00738">
    <property type="entry name" value="GLHYDRLASE20"/>
</dbReference>
<evidence type="ECO:0000259" key="6">
    <source>
        <dbReference type="Pfam" id="PF00728"/>
    </source>
</evidence>
<dbReference type="SUPFAM" id="SSF51445">
    <property type="entry name" value="(Trans)glycosidases"/>
    <property type="match status" value="1"/>
</dbReference>
<dbReference type="PANTHER" id="PTHR22600:SF21">
    <property type="entry name" value="BETA-HEXOSAMINIDASE A"/>
    <property type="match status" value="1"/>
</dbReference>
<dbReference type="GO" id="GO:0030203">
    <property type="term" value="P:glycosaminoglycan metabolic process"/>
    <property type="evidence" value="ECO:0007669"/>
    <property type="project" value="TreeGrafter"/>
</dbReference>
<dbReference type="SUPFAM" id="SSF55545">
    <property type="entry name" value="beta-N-acetylhexosaminidase-like domain"/>
    <property type="match status" value="1"/>
</dbReference>
<dbReference type="EMBL" id="JABANO010003673">
    <property type="protein sequence ID" value="KAF4756465.1"/>
    <property type="molecule type" value="Genomic_DNA"/>
</dbReference>
<dbReference type="InterPro" id="IPR015883">
    <property type="entry name" value="Glyco_hydro_20_cat"/>
</dbReference>
<dbReference type="EC" id="3.2.1.52" evidence="3"/>